<dbReference type="AlphaFoldDB" id="A0A8T3ADK0"/>
<evidence type="ECO:0000313" key="3">
    <source>
        <dbReference type="Proteomes" id="UP000829196"/>
    </source>
</evidence>
<organism evidence="2 3">
    <name type="scientific">Dendrobium nobile</name>
    <name type="common">Orchid</name>
    <dbReference type="NCBI Taxonomy" id="94219"/>
    <lineage>
        <taxon>Eukaryota</taxon>
        <taxon>Viridiplantae</taxon>
        <taxon>Streptophyta</taxon>
        <taxon>Embryophyta</taxon>
        <taxon>Tracheophyta</taxon>
        <taxon>Spermatophyta</taxon>
        <taxon>Magnoliopsida</taxon>
        <taxon>Liliopsida</taxon>
        <taxon>Asparagales</taxon>
        <taxon>Orchidaceae</taxon>
        <taxon>Epidendroideae</taxon>
        <taxon>Malaxideae</taxon>
        <taxon>Dendrobiinae</taxon>
        <taxon>Dendrobium</taxon>
    </lineage>
</organism>
<dbReference type="Proteomes" id="UP000829196">
    <property type="component" value="Unassembled WGS sequence"/>
</dbReference>
<proteinExistence type="predicted"/>
<gene>
    <name evidence="2" type="ORF">KFK09_024264</name>
</gene>
<feature type="compositionally biased region" description="Low complexity" evidence="1">
    <location>
        <begin position="145"/>
        <end position="165"/>
    </location>
</feature>
<dbReference type="EMBL" id="JAGYWB010000017">
    <property type="protein sequence ID" value="KAI0494133.1"/>
    <property type="molecule type" value="Genomic_DNA"/>
</dbReference>
<name>A0A8T3ADK0_DENNO</name>
<evidence type="ECO:0000256" key="1">
    <source>
        <dbReference type="SAM" id="MobiDB-lite"/>
    </source>
</evidence>
<feature type="region of interest" description="Disordered" evidence="1">
    <location>
        <begin position="34"/>
        <end position="90"/>
    </location>
</feature>
<accession>A0A8T3ADK0</accession>
<comment type="caution">
    <text evidence="2">The sequence shown here is derived from an EMBL/GenBank/DDBJ whole genome shotgun (WGS) entry which is preliminary data.</text>
</comment>
<feature type="region of interest" description="Disordered" evidence="1">
    <location>
        <begin position="109"/>
        <end position="165"/>
    </location>
</feature>
<feature type="compositionally biased region" description="Polar residues" evidence="1">
    <location>
        <begin position="123"/>
        <end position="134"/>
    </location>
</feature>
<sequence length="165" mass="18156">MYTQLTLAYWLRAYALKLRGLGFKSLCMRCSKRSDSTSKNKKKDSRAAPSSQVWSSRLTDKKAEATPIFFSRDTESPELPLSGRERSPTEASLTLWLIPVVRYPDQQPLIGSHHLRPSPTQPQPTTLGSCSTSRVESEPRPANGSSPTSPPTQLLPSTPSSDPIG</sequence>
<keyword evidence="3" id="KW-1185">Reference proteome</keyword>
<reference evidence="2" key="1">
    <citation type="journal article" date="2022" name="Front. Genet.">
        <title>Chromosome-Scale Assembly of the Dendrobium nobile Genome Provides Insights Into the Molecular Mechanism of the Biosynthesis of the Medicinal Active Ingredient of Dendrobium.</title>
        <authorList>
            <person name="Xu Q."/>
            <person name="Niu S.-C."/>
            <person name="Li K.-L."/>
            <person name="Zheng P.-J."/>
            <person name="Zhang X.-J."/>
            <person name="Jia Y."/>
            <person name="Liu Y."/>
            <person name="Niu Y.-X."/>
            <person name="Yu L.-H."/>
            <person name="Chen D.-F."/>
            <person name="Zhang G.-Q."/>
        </authorList>
    </citation>
    <scope>NUCLEOTIDE SEQUENCE</scope>
    <source>
        <tissue evidence="2">Leaf</tissue>
    </source>
</reference>
<protein>
    <submittedName>
        <fullName evidence="2">Uncharacterized protein</fullName>
    </submittedName>
</protein>
<feature type="compositionally biased region" description="Polar residues" evidence="1">
    <location>
        <begin position="48"/>
        <end position="57"/>
    </location>
</feature>
<evidence type="ECO:0000313" key="2">
    <source>
        <dbReference type="EMBL" id="KAI0494133.1"/>
    </source>
</evidence>